<gene>
    <name evidence="2" type="ORF">S12H4_59569</name>
</gene>
<dbReference type="GO" id="GO:0009432">
    <property type="term" value="P:SOS response"/>
    <property type="evidence" value="ECO:0007669"/>
    <property type="project" value="TreeGrafter"/>
</dbReference>
<feature type="domain" description="UmuC" evidence="1">
    <location>
        <begin position="1"/>
        <end position="94"/>
    </location>
</feature>
<dbReference type="InterPro" id="IPR043502">
    <property type="entry name" value="DNA/RNA_pol_sf"/>
</dbReference>
<evidence type="ECO:0000259" key="1">
    <source>
        <dbReference type="PROSITE" id="PS50173"/>
    </source>
</evidence>
<dbReference type="InterPro" id="IPR043128">
    <property type="entry name" value="Rev_trsase/Diguanyl_cyclase"/>
</dbReference>
<protein>
    <recommendedName>
        <fullName evidence="1">UmuC domain-containing protein</fullName>
    </recommendedName>
</protein>
<dbReference type="PANTHER" id="PTHR11076:SF33">
    <property type="entry name" value="DNA POLYMERASE KAPPA"/>
    <property type="match status" value="1"/>
</dbReference>
<sequence>HYTPLVEPLSLDEAFLDVSGSHSLFGTSIEIGLTVKRRILAETGLVASVGIAPTKFVAKIASDLDKPDGFVVVGDDEVVDFLRPLDVRKIWGVGKATWRKFEKLGIRTIGDVSDYPADDLERLFGKTGRHIHNLSLGIDERRVTPESERKQVGAEHT</sequence>
<dbReference type="PANTHER" id="PTHR11076">
    <property type="entry name" value="DNA REPAIR POLYMERASE UMUC / TRANSFERASE FAMILY MEMBER"/>
    <property type="match status" value="1"/>
</dbReference>
<dbReference type="Gene3D" id="1.10.150.20">
    <property type="entry name" value="5' to 3' exonuclease, C-terminal subdomain"/>
    <property type="match status" value="1"/>
</dbReference>
<feature type="non-terminal residue" evidence="2">
    <location>
        <position position="157"/>
    </location>
</feature>
<accession>X1VMA0</accession>
<comment type="caution">
    <text evidence="2">The sequence shown here is derived from an EMBL/GenBank/DDBJ whole genome shotgun (WGS) entry which is preliminary data.</text>
</comment>
<dbReference type="GO" id="GO:0006281">
    <property type="term" value="P:DNA repair"/>
    <property type="evidence" value="ECO:0007669"/>
    <property type="project" value="InterPro"/>
</dbReference>
<dbReference type="SUPFAM" id="SSF56672">
    <property type="entry name" value="DNA/RNA polymerases"/>
    <property type="match status" value="1"/>
</dbReference>
<dbReference type="InterPro" id="IPR053848">
    <property type="entry name" value="IMS_HHH_1"/>
</dbReference>
<dbReference type="PROSITE" id="PS50173">
    <property type="entry name" value="UMUC"/>
    <property type="match status" value="1"/>
</dbReference>
<organism evidence="2">
    <name type="scientific">marine sediment metagenome</name>
    <dbReference type="NCBI Taxonomy" id="412755"/>
    <lineage>
        <taxon>unclassified sequences</taxon>
        <taxon>metagenomes</taxon>
        <taxon>ecological metagenomes</taxon>
    </lineage>
</organism>
<evidence type="ECO:0000313" key="2">
    <source>
        <dbReference type="EMBL" id="GAJ17126.1"/>
    </source>
</evidence>
<dbReference type="EMBL" id="BARW01038961">
    <property type="protein sequence ID" value="GAJ17126.1"/>
    <property type="molecule type" value="Genomic_DNA"/>
</dbReference>
<dbReference type="AlphaFoldDB" id="X1VMA0"/>
<dbReference type="Gene3D" id="3.30.70.270">
    <property type="match status" value="1"/>
</dbReference>
<dbReference type="InterPro" id="IPR050116">
    <property type="entry name" value="DNA_polymerase-Y"/>
</dbReference>
<dbReference type="GO" id="GO:0005829">
    <property type="term" value="C:cytosol"/>
    <property type="evidence" value="ECO:0007669"/>
    <property type="project" value="TreeGrafter"/>
</dbReference>
<dbReference type="GO" id="GO:0042276">
    <property type="term" value="P:error-prone translesion synthesis"/>
    <property type="evidence" value="ECO:0007669"/>
    <property type="project" value="TreeGrafter"/>
</dbReference>
<reference evidence="2" key="1">
    <citation type="journal article" date="2014" name="Front. Microbiol.">
        <title>High frequency of phylogenetically diverse reductive dehalogenase-homologous genes in deep subseafloor sedimentary metagenomes.</title>
        <authorList>
            <person name="Kawai M."/>
            <person name="Futagami T."/>
            <person name="Toyoda A."/>
            <person name="Takaki Y."/>
            <person name="Nishi S."/>
            <person name="Hori S."/>
            <person name="Arai W."/>
            <person name="Tsubouchi T."/>
            <person name="Morono Y."/>
            <person name="Uchiyama I."/>
            <person name="Ito T."/>
            <person name="Fujiyama A."/>
            <person name="Inagaki F."/>
            <person name="Takami H."/>
        </authorList>
    </citation>
    <scope>NUCLEOTIDE SEQUENCE</scope>
    <source>
        <strain evidence="2">Expedition CK06-06</strain>
    </source>
</reference>
<dbReference type="InterPro" id="IPR001126">
    <property type="entry name" value="UmuC"/>
</dbReference>
<dbReference type="Pfam" id="PF00817">
    <property type="entry name" value="IMS"/>
    <property type="match status" value="1"/>
</dbReference>
<dbReference type="Pfam" id="PF21999">
    <property type="entry name" value="IMS_HHH_1"/>
    <property type="match status" value="1"/>
</dbReference>
<dbReference type="GO" id="GO:0003887">
    <property type="term" value="F:DNA-directed DNA polymerase activity"/>
    <property type="evidence" value="ECO:0007669"/>
    <property type="project" value="InterPro"/>
</dbReference>
<proteinExistence type="predicted"/>
<name>X1VMA0_9ZZZZ</name>
<feature type="non-terminal residue" evidence="2">
    <location>
        <position position="1"/>
    </location>
</feature>